<evidence type="ECO:0000313" key="2">
    <source>
        <dbReference type="Proteomes" id="UP000054010"/>
    </source>
</evidence>
<dbReference type="EMBL" id="ADVR01000003">
    <property type="protein sequence ID" value="EFO82018.1"/>
    <property type="molecule type" value="Genomic_DNA"/>
</dbReference>
<dbReference type="HOGENOM" id="CLU_100236_2_0_0"/>
<dbReference type="STRING" id="765420.OSCT_0167"/>
<dbReference type="OrthoDB" id="9790372at2"/>
<sequence>MSTIKFNVAQLLREMIGGRRDYTFSEAKLPLDDQLVLRDISGEVRFTRTATGVYAHVRARGTVELVCVRSLESFDHQVEVDFSDQFHSVVDVMTGAGLPAPVEDDPYLLNELHMADIGEALRDYTLLELPINPVSPAYRDQPVRYTVQSEGIEDAATDEIVDSRFEALKAWAAQQKNK</sequence>
<organism evidence="1 2">
    <name type="scientific">Oscillochloris trichoides DG-6</name>
    <dbReference type="NCBI Taxonomy" id="765420"/>
    <lineage>
        <taxon>Bacteria</taxon>
        <taxon>Bacillati</taxon>
        <taxon>Chloroflexota</taxon>
        <taxon>Chloroflexia</taxon>
        <taxon>Chloroflexales</taxon>
        <taxon>Chloroflexineae</taxon>
        <taxon>Oscillochloridaceae</taxon>
        <taxon>Oscillochloris</taxon>
    </lineage>
</organism>
<proteinExistence type="predicted"/>
<dbReference type="Proteomes" id="UP000054010">
    <property type="component" value="Unassembled WGS sequence"/>
</dbReference>
<accession>E1IA16</accession>
<dbReference type="Pfam" id="PF02620">
    <property type="entry name" value="YceD"/>
    <property type="match status" value="1"/>
</dbReference>
<evidence type="ECO:0000313" key="1">
    <source>
        <dbReference type="EMBL" id="EFO82018.1"/>
    </source>
</evidence>
<protein>
    <recommendedName>
        <fullName evidence="3">DUF177 domain-containing protein</fullName>
    </recommendedName>
</protein>
<comment type="caution">
    <text evidence="1">The sequence shown here is derived from an EMBL/GenBank/DDBJ whole genome shotgun (WGS) entry which is preliminary data.</text>
</comment>
<gene>
    <name evidence="1" type="ORF">OSCT_0167</name>
</gene>
<dbReference type="AlphaFoldDB" id="E1IA16"/>
<evidence type="ECO:0008006" key="3">
    <source>
        <dbReference type="Google" id="ProtNLM"/>
    </source>
</evidence>
<dbReference type="InterPro" id="IPR003772">
    <property type="entry name" value="YceD"/>
</dbReference>
<name>E1IA16_9CHLR</name>
<keyword evidence="2" id="KW-1185">Reference proteome</keyword>
<reference evidence="1 2" key="1">
    <citation type="journal article" date="2011" name="J. Bacteriol.">
        <title>Draft genome sequence of the anoxygenic filamentous phototrophic bacterium Oscillochloris trichoides subsp. DG-6.</title>
        <authorList>
            <person name="Kuznetsov B.B."/>
            <person name="Ivanovsky R.N."/>
            <person name="Keppen O.I."/>
            <person name="Sukhacheva M.V."/>
            <person name="Bumazhkin B.K."/>
            <person name="Patutina E.O."/>
            <person name="Beletsky A.V."/>
            <person name="Mardanov A.V."/>
            <person name="Baslerov R.V."/>
            <person name="Panteleeva A.N."/>
            <person name="Kolganova T.V."/>
            <person name="Ravin N.V."/>
            <person name="Skryabin K.G."/>
        </authorList>
    </citation>
    <scope>NUCLEOTIDE SEQUENCE [LARGE SCALE GENOMIC DNA]</scope>
    <source>
        <strain evidence="1 2">DG-6</strain>
    </source>
</reference>
<dbReference type="eggNOG" id="COG1399">
    <property type="taxonomic scope" value="Bacteria"/>
</dbReference>